<dbReference type="Proteomes" id="UP000230750">
    <property type="component" value="Unassembled WGS sequence"/>
</dbReference>
<dbReference type="STRING" id="307972.A0A2G8KJX2"/>
<name>A0A2G8KJX2_STIJA</name>
<organism evidence="1 2">
    <name type="scientific">Stichopus japonicus</name>
    <name type="common">Sea cucumber</name>
    <dbReference type="NCBI Taxonomy" id="307972"/>
    <lineage>
        <taxon>Eukaryota</taxon>
        <taxon>Metazoa</taxon>
        <taxon>Echinodermata</taxon>
        <taxon>Eleutherozoa</taxon>
        <taxon>Echinozoa</taxon>
        <taxon>Holothuroidea</taxon>
        <taxon>Aspidochirotacea</taxon>
        <taxon>Aspidochirotida</taxon>
        <taxon>Stichopodidae</taxon>
        <taxon>Apostichopus</taxon>
    </lineage>
</organism>
<dbReference type="OrthoDB" id="294251at2759"/>
<evidence type="ECO:0000313" key="1">
    <source>
        <dbReference type="EMBL" id="PIK48260.1"/>
    </source>
</evidence>
<keyword evidence="2" id="KW-1185">Reference proteome</keyword>
<protein>
    <submittedName>
        <fullName evidence="1">Putative USP6 N-terminal-like protein-like</fullName>
    </submittedName>
</protein>
<evidence type="ECO:0000313" key="2">
    <source>
        <dbReference type="Proteomes" id="UP000230750"/>
    </source>
</evidence>
<sequence>MVPSQGFEVVFKQDREVKTNNFPLYPATTTLHIGLQGYPVQMASGDNTPVHKGAARPRAHDIRGISASTALFAGIPIEDILKAAAWKTPTTFVACYLTDTLHAEAAFGSAVMRGPAEVSKAEVIQRANRERADIVARYDRGREEGAEIDPWEDGDFIVYKVTDRYGFLHENELPSTPDEEEKRLKEIELDRENKWLKMTRQWRRYYPSEKVKKLRSCQVQFSLLQLCTTFVGD</sequence>
<gene>
    <name evidence="1" type="ORF">BSL78_14863</name>
</gene>
<accession>A0A2G8KJX2</accession>
<dbReference type="EMBL" id="MRZV01000532">
    <property type="protein sequence ID" value="PIK48260.1"/>
    <property type="molecule type" value="Genomic_DNA"/>
</dbReference>
<dbReference type="AlphaFoldDB" id="A0A2G8KJX2"/>
<reference evidence="1 2" key="1">
    <citation type="journal article" date="2017" name="PLoS Biol.">
        <title>The sea cucumber genome provides insights into morphological evolution and visceral regeneration.</title>
        <authorList>
            <person name="Zhang X."/>
            <person name="Sun L."/>
            <person name="Yuan J."/>
            <person name="Sun Y."/>
            <person name="Gao Y."/>
            <person name="Zhang L."/>
            <person name="Li S."/>
            <person name="Dai H."/>
            <person name="Hamel J.F."/>
            <person name="Liu C."/>
            <person name="Yu Y."/>
            <person name="Liu S."/>
            <person name="Lin W."/>
            <person name="Guo K."/>
            <person name="Jin S."/>
            <person name="Xu P."/>
            <person name="Storey K.B."/>
            <person name="Huan P."/>
            <person name="Zhang T."/>
            <person name="Zhou Y."/>
            <person name="Zhang J."/>
            <person name="Lin C."/>
            <person name="Li X."/>
            <person name="Xing L."/>
            <person name="Huo D."/>
            <person name="Sun M."/>
            <person name="Wang L."/>
            <person name="Mercier A."/>
            <person name="Li F."/>
            <person name="Yang H."/>
            <person name="Xiang J."/>
        </authorList>
    </citation>
    <scope>NUCLEOTIDE SEQUENCE [LARGE SCALE GENOMIC DNA]</scope>
    <source>
        <strain evidence="1">Shaxun</strain>
        <tissue evidence="1">Muscle</tissue>
    </source>
</reference>
<proteinExistence type="predicted"/>
<comment type="caution">
    <text evidence="1">The sequence shown here is derived from an EMBL/GenBank/DDBJ whole genome shotgun (WGS) entry which is preliminary data.</text>
</comment>